<accession>A0A1G9MX04</accession>
<protein>
    <submittedName>
        <fullName evidence="1">Uncharacterized protein</fullName>
    </submittedName>
</protein>
<keyword evidence="2" id="KW-1185">Reference proteome</keyword>
<dbReference type="Proteomes" id="UP000198662">
    <property type="component" value="Unassembled WGS sequence"/>
</dbReference>
<evidence type="ECO:0000313" key="1">
    <source>
        <dbReference type="EMBL" id="SDL78653.1"/>
    </source>
</evidence>
<evidence type="ECO:0000313" key="2">
    <source>
        <dbReference type="Proteomes" id="UP000198662"/>
    </source>
</evidence>
<reference evidence="2" key="1">
    <citation type="submission" date="2016-10" db="EMBL/GenBank/DDBJ databases">
        <authorList>
            <person name="Varghese N."/>
            <person name="Submissions S."/>
        </authorList>
    </citation>
    <scope>NUCLEOTIDE SEQUENCE [LARGE SCALE GENOMIC DNA]</scope>
    <source>
        <strain evidence="2">CGMCC 4.3147</strain>
    </source>
</reference>
<dbReference type="AlphaFoldDB" id="A0A1G9MX04"/>
<dbReference type="OrthoDB" id="5124265at2"/>
<proteinExistence type="predicted"/>
<dbReference type="STRING" id="380244.SAMN05216298_0009"/>
<sequence>MTGFAVDRTGPALVVGGPAPDPRLTGLVEGRGALLLWNLAAPQPHPAAIVWDPALATEWLWEVYGPDTAAAVLDGPDTVATAWESPVLDAARDLALLRWAEAWWPASYAAAVPALPRALLLAETTWCTARVEHLLEDEEAVERALSRVDLGALAPLRSNPGVDTEIADLSERLGDLAESYGVVLRAEAPARREDWALAAGGPAPGDLTVSGGTVAVDARFTPRGLVDAESDAAWTLVQRSGAWLLTLTVPAAPDAADAVLTARFAGLDVPLRLDANGAFTGETEAPLDVVTRLAAETRVLVHAPWFAPVPPEPGPDDPQWRAAALAFARARLASPDATLTERAARS</sequence>
<dbReference type="RefSeq" id="WP_091054338.1">
    <property type="nucleotide sequence ID" value="NZ_FNGF01000010.1"/>
</dbReference>
<organism evidence="1 2">
    <name type="scientific">Glycomyces sambucus</name>
    <dbReference type="NCBI Taxonomy" id="380244"/>
    <lineage>
        <taxon>Bacteria</taxon>
        <taxon>Bacillati</taxon>
        <taxon>Actinomycetota</taxon>
        <taxon>Actinomycetes</taxon>
        <taxon>Glycomycetales</taxon>
        <taxon>Glycomycetaceae</taxon>
        <taxon>Glycomyces</taxon>
    </lineage>
</organism>
<dbReference type="EMBL" id="FNGF01000010">
    <property type="protein sequence ID" value="SDL78653.1"/>
    <property type="molecule type" value="Genomic_DNA"/>
</dbReference>
<name>A0A1G9MX04_9ACTN</name>
<gene>
    <name evidence="1" type="ORF">SAMN05216298_0009</name>
</gene>